<dbReference type="VEuPathDB" id="FungiDB:Z519_05202"/>
<dbReference type="InterPro" id="IPR008030">
    <property type="entry name" value="NmrA-like"/>
</dbReference>
<dbReference type="HOGENOM" id="CLU_007383_8_2_1"/>
<comment type="similarity">
    <text evidence="1">Belongs to the NmrA-type oxidoreductase family.</text>
</comment>
<name>A0A0D2G5I5_CLAB1</name>
<dbReference type="InterPro" id="IPR036291">
    <property type="entry name" value="NAD(P)-bd_dom_sf"/>
</dbReference>
<evidence type="ECO:0000313" key="4">
    <source>
        <dbReference type="EMBL" id="KIW93887.1"/>
    </source>
</evidence>
<dbReference type="CDD" id="cd05251">
    <property type="entry name" value="NmrA_like_SDR_a"/>
    <property type="match status" value="1"/>
</dbReference>
<dbReference type="Gene3D" id="3.90.25.10">
    <property type="entry name" value="UDP-galactose 4-epimerase, domain 1"/>
    <property type="match status" value="1"/>
</dbReference>
<keyword evidence="5" id="KW-1185">Reference proteome</keyword>
<dbReference type="GeneID" id="27698130"/>
<reference evidence="4" key="1">
    <citation type="submission" date="2015-01" db="EMBL/GenBank/DDBJ databases">
        <title>The Genome Sequence of Cladophialophora bantiana CBS 173.52.</title>
        <authorList>
            <consortium name="The Broad Institute Genomics Platform"/>
            <person name="Cuomo C."/>
            <person name="de Hoog S."/>
            <person name="Gorbushina A."/>
            <person name="Stielow B."/>
            <person name="Teixiera M."/>
            <person name="Abouelleil A."/>
            <person name="Chapman S.B."/>
            <person name="Priest M."/>
            <person name="Young S.K."/>
            <person name="Wortman J."/>
            <person name="Nusbaum C."/>
            <person name="Birren B."/>
        </authorList>
    </citation>
    <scope>NUCLEOTIDE SEQUENCE [LARGE SCALE GENOMIC DNA]</scope>
    <source>
        <strain evidence="4">CBS 173.52</strain>
    </source>
</reference>
<dbReference type="OrthoDB" id="3358371at2759"/>
<dbReference type="Gene3D" id="3.40.50.720">
    <property type="entry name" value="NAD(P)-binding Rossmann-like Domain"/>
    <property type="match status" value="1"/>
</dbReference>
<proteinExistence type="inferred from homology"/>
<evidence type="ECO:0000256" key="1">
    <source>
        <dbReference type="ARBA" id="ARBA00006328"/>
    </source>
</evidence>
<dbReference type="Pfam" id="PF05368">
    <property type="entry name" value="NmrA"/>
    <property type="match status" value="1"/>
</dbReference>
<sequence>MAQKIITVFGATGNQGGSTASAIFNNPSLASKYKVRAITRDTSKPAAQALASKGAELAKADINDVESVKAAVAGSYGVFAVTNYWETASKEAEIRQGKNIVDACKAAGVQHLVWSTLPHVTKLTHGELTKVEHFESKAEVAEYAEQVKGDMIVSYYMPGYFMSNLKTQIKPDEQTGAITLSLPWNPQNTWVPLIDIQNDTGLFTVGLLEAGSAANGVYVQGVDEWMHPQEIVDTLSKIKGKEIKFVEQPASVESAAKLGNKIAEELAQNMMLIRDWSYYGKGSEKNQAESDKFLPPGSKKASWKEFAGQVKWPF</sequence>
<dbReference type="PANTHER" id="PTHR42748">
    <property type="entry name" value="NITROGEN METABOLITE REPRESSION PROTEIN NMRA FAMILY MEMBER"/>
    <property type="match status" value="1"/>
</dbReference>
<dbReference type="PANTHER" id="PTHR42748:SF31">
    <property type="entry name" value="NMRA-LIKE DOMAIN-CONTAINING PROTEIN-RELATED"/>
    <property type="match status" value="1"/>
</dbReference>
<keyword evidence="2" id="KW-0521">NADP</keyword>
<dbReference type="InterPro" id="IPR051164">
    <property type="entry name" value="NmrA-like_oxidored"/>
</dbReference>
<evidence type="ECO:0000313" key="5">
    <source>
        <dbReference type="Proteomes" id="UP000053789"/>
    </source>
</evidence>
<evidence type="ECO:0000259" key="3">
    <source>
        <dbReference type="Pfam" id="PF05368"/>
    </source>
</evidence>
<dbReference type="AlphaFoldDB" id="A0A0D2G5I5"/>
<dbReference type="GO" id="GO:0005634">
    <property type="term" value="C:nucleus"/>
    <property type="evidence" value="ECO:0007669"/>
    <property type="project" value="TreeGrafter"/>
</dbReference>
<dbReference type="EMBL" id="KN846986">
    <property type="protein sequence ID" value="KIW93887.1"/>
    <property type="molecule type" value="Genomic_DNA"/>
</dbReference>
<organism evidence="4 5">
    <name type="scientific">Cladophialophora bantiana (strain ATCC 10958 / CBS 173.52 / CDC B-1940 / NIH 8579)</name>
    <name type="common">Xylohypha bantiana</name>
    <dbReference type="NCBI Taxonomy" id="1442370"/>
    <lineage>
        <taxon>Eukaryota</taxon>
        <taxon>Fungi</taxon>
        <taxon>Dikarya</taxon>
        <taxon>Ascomycota</taxon>
        <taxon>Pezizomycotina</taxon>
        <taxon>Eurotiomycetes</taxon>
        <taxon>Chaetothyriomycetidae</taxon>
        <taxon>Chaetothyriales</taxon>
        <taxon>Herpotrichiellaceae</taxon>
        <taxon>Cladophialophora</taxon>
    </lineage>
</organism>
<dbReference type="SUPFAM" id="SSF51735">
    <property type="entry name" value="NAD(P)-binding Rossmann-fold domains"/>
    <property type="match status" value="1"/>
</dbReference>
<accession>A0A0D2G5I5</accession>
<evidence type="ECO:0000256" key="2">
    <source>
        <dbReference type="ARBA" id="ARBA00022857"/>
    </source>
</evidence>
<feature type="domain" description="NmrA-like" evidence="3">
    <location>
        <begin position="3"/>
        <end position="306"/>
    </location>
</feature>
<dbReference type="RefSeq" id="XP_016620556.1">
    <property type="nucleotide sequence ID" value="XM_016762943.1"/>
</dbReference>
<protein>
    <recommendedName>
        <fullName evidence="3">NmrA-like domain-containing protein</fullName>
    </recommendedName>
</protein>
<gene>
    <name evidence="4" type="ORF">Z519_05202</name>
</gene>
<dbReference type="Proteomes" id="UP000053789">
    <property type="component" value="Unassembled WGS sequence"/>
</dbReference>